<comment type="subcellular location">
    <subcellularLocation>
        <location evidence="3">Endomembrane system</location>
        <topology evidence="3">Single-pass type IV membrane protein</topology>
    </subcellularLocation>
</comment>
<organism evidence="6 7">
    <name type="scientific">Hevea brasiliensis</name>
    <name type="common">Para rubber tree</name>
    <name type="synonym">Siphonia brasiliensis</name>
    <dbReference type="NCBI Taxonomy" id="3981"/>
    <lineage>
        <taxon>Eukaryota</taxon>
        <taxon>Viridiplantae</taxon>
        <taxon>Streptophyta</taxon>
        <taxon>Embryophyta</taxon>
        <taxon>Tracheophyta</taxon>
        <taxon>Spermatophyta</taxon>
        <taxon>Magnoliopsida</taxon>
        <taxon>eudicotyledons</taxon>
        <taxon>Gunneridae</taxon>
        <taxon>Pentapetalae</taxon>
        <taxon>rosids</taxon>
        <taxon>fabids</taxon>
        <taxon>Malpighiales</taxon>
        <taxon>Euphorbiaceae</taxon>
        <taxon>Crotonoideae</taxon>
        <taxon>Micrandreae</taxon>
        <taxon>Hevea</taxon>
    </lineage>
</organism>
<evidence type="ECO:0000313" key="6">
    <source>
        <dbReference type="EMBL" id="KAF2310449.1"/>
    </source>
</evidence>
<dbReference type="InterPro" id="IPR011012">
    <property type="entry name" value="Longin-like_dom_sf"/>
</dbReference>
<dbReference type="CDD" id="cd14824">
    <property type="entry name" value="Longin"/>
    <property type="match status" value="1"/>
</dbReference>
<dbReference type="PANTHER" id="PTHR21136:SF92">
    <property type="entry name" value="LONGIN DOMAIN-CONTAINING PROTEIN"/>
    <property type="match status" value="1"/>
</dbReference>
<evidence type="ECO:0000256" key="3">
    <source>
        <dbReference type="ARBA" id="ARBA00046280"/>
    </source>
</evidence>
<reference evidence="6 7" key="1">
    <citation type="journal article" date="2020" name="Mol. Plant">
        <title>The Chromosome-Based Rubber Tree Genome Provides New Insights into Spurge Genome Evolution and Rubber Biosynthesis.</title>
        <authorList>
            <person name="Liu J."/>
            <person name="Shi C."/>
            <person name="Shi C.C."/>
            <person name="Li W."/>
            <person name="Zhang Q.J."/>
            <person name="Zhang Y."/>
            <person name="Li K."/>
            <person name="Lu H.F."/>
            <person name="Shi C."/>
            <person name="Zhu S.T."/>
            <person name="Xiao Z.Y."/>
            <person name="Nan H."/>
            <person name="Yue Y."/>
            <person name="Zhu X.G."/>
            <person name="Wu Y."/>
            <person name="Hong X.N."/>
            <person name="Fan G.Y."/>
            <person name="Tong Y."/>
            <person name="Zhang D."/>
            <person name="Mao C.L."/>
            <person name="Liu Y.L."/>
            <person name="Hao S.J."/>
            <person name="Liu W.Q."/>
            <person name="Lv M.Q."/>
            <person name="Zhang H.B."/>
            <person name="Liu Y."/>
            <person name="Hu-Tang G.R."/>
            <person name="Wang J.P."/>
            <person name="Wang J.H."/>
            <person name="Sun Y.H."/>
            <person name="Ni S.B."/>
            <person name="Chen W.B."/>
            <person name="Zhang X.C."/>
            <person name="Jiao Y.N."/>
            <person name="Eichler E.E."/>
            <person name="Li G.H."/>
            <person name="Liu X."/>
            <person name="Gao L.Z."/>
        </authorList>
    </citation>
    <scope>NUCLEOTIDE SEQUENCE [LARGE SCALE GENOMIC DNA]</scope>
    <source>
        <strain evidence="7">cv. GT1</strain>
        <tissue evidence="6">Leaf</tissue>
    </source>
</reference>
<dbReference type="SUPFAM" id="SSF64356">
    <property type="entry name" value="SNARE-like"/>
    <property type="match status" value="1"/>
</dbReference>
<dbReference type="Gene3D" id="3.30.450.50">
    <property type="entry name" value="Longin domain"/>
    <property type="match status" value="1"/>
</dbReference>
<dbReference type="InterPro" id="IPR051097">
    <property type="entry name" value="Synaptobrevin-like_transport"/>
</dbReference>
<dbReference type="GO" id="GO:0012505">
    <property type="term" value="C:endomembrane system"/>
    <property type="evidence" value="ECO:0007669"/>
    <property type="project" value="UniProtKB-SubCell"/>
</dbReference>
<proteinExistence type="inferred from homology"/>
<evidence type="ECO:0000256" key="4">
    <source>
        <dbReference type="SAM" id="MobiDB-lite"/>
    </source>
</evidence>
<accession>A0A6A6MEP4</accession>
<dbReference type="PANTHER" id="PTHR21136">
    <property type="entry name" value="SNARE PROTEINS"/>
    <property type="match status" value="1"/>
</dbReference>
<sequence>MGQQSLIYSFVSCGNVILAEYTEFSGNFNSIAFQCLRKLPATNNKFTDNCDAHSFNYLVDNGYTMGRGRKRQLPELTLDVSTELPETDGNSPECCGSKAGQGGGDVLPQGKEQSTENKSTTV</sequence>
<gene>
    <name evidence="6" type="ORF">GH714_010718</name>
</gene>
<feature type="domain" description="Longin" evidence="5">
    <location>
        <begin position="6"/>
        <end position="64"/>
    </location>
</feature>
<dbReference type="PROSITE" id="PS50859">
    <property type="entry name" value="LONGIN"/>
    <property type="match status" value="1"/>
</dbReference>
<dbReference type="Proteomes" id="UP000467840">
    <property type="component" value="Chromosome 14"/>
</dbReference>
<comment type="caution">
    <text evidence="6">The sequence shown here is derived from an EMBL/GenBank/DDBJ whole genome shotgun (WGS) entry which is preliminary data.</text>
</comment>
<evidence type="ECO:0000256" key="2">
    <source>
        <dbReference type="ARBA" id="ARBA00023136"/>
    </source>
</evidence>
<keyword evidence="7" id="KW-1185">Reference proteome</keyword>
<comment type="similarity">
    <text evidence="1">Belongs to the synaptobrevin family.</text>
</comment>
<dbReference type="InterPro" id="IPR010908">
    <property type="entry name" value="Longin_dom"/>
</dbReference>
<evidence type="ECO:0000256" key="1">
    <source>
        <dbReference type="ARBA" id="ARBA00008025"/>
    </source>
</evidence>
<dbReference type="EMBL" id="JAAGAX010000006">
    <property type="protein sequence ID" value="KAF2310449.1"/>
    <property type="molecule type" value="Genomic_DNA"/>
</dbReference>
<dbReference type="AlphaFoldDB" id="A0A6A6MEP4"/>
<evidence type="ECO:0000313" key="7">
    <source>
        <dbReference type="Proteomes" id="UP000467840"/>
    </source>
</evidence>
<feature type="region of interest" description="Disordered" evidence="4">
    <location>
        <begin position="82"/>
        <end position="122"/>
    </location>
</feature>
<name>A0A6A6MEP4_HEVBR</name>
<protein>
    <recommendedName>
        <fullName evidence="5">Longin domain-containing protein</fullName>
    </recommendedName>
</protein>
<keyword evidence="2" id="KW-0472">Membrane</keyword>
<evidence type="ECO:0000259" key="5">
    <source>
        <dbReference type="PROSITE" id="PS50859"/>
    </source>
</evidence>